<dbReference type="CDD" id="cd00609">
    <property type="entry name" value="AAT_like"/>
    <property type="match status" value="1"/>
</dbReference>
<proteinExistence type="inferred from homology"/>
<keyword evidence="4" id="KW-0663">Pyridoxal phosphate</keyword>
<dbReference type="GO" id="GO:0003700">
    <property type="term" value="F:DNA-binding transcription factor activity"/>
    <property type="evidence" value="ECO:0007669"/>
    <property type="project" value="InterPro"/>
</dbReference>
<evidence type="ECO:0000256" key="3">
    <source>
        <dbReference type="ARBA" id="ARBA00022576"/>
    </source>
</evidence>
<keyword evidence="5" id="KW-0805">Transcription regulation</keyword>
<dbReference type="Pfam" id="PF00392">
    <property type="entry name" value="GntR"/>
    <property type="match status" value="1"/>
</dbReference>
<dbReference type="Pfam" id="PF00155">
    <property type="entry name" value="Aminotran_1_2"/>
    <property type="match status" value="1"/>
</dbReference>
<evidence type="ECO:0000256" key="1">
    <source>
        <dbReference type="ARBA" id="ARBA00001933"/>
    </source>
</evidence>
<dbReference type="SMART" id="SM00345">
    <property type="entry name" value="HTH_GNTR"/>
    <property type="match status" value="1"/>
</dbReference>
<dbReference type="SUPFAM" id="SSF46785">
    <property type="entry name" value="Winged helix' DNA-binding domain"/>
    <property type="match status" value="1"/>
</dbReference>
<evidence type="ECO:0000256" key="4">
    <source>
        <dbReference type="ARBA" id="ARBA00022898"/>
    </source>
</evidence>
<comment type="cofactor">
    <cofactor evidence="1">
        <name>pyridoxal 5'-phosphate</name>
        <dbReference type="ChEBI" id="CHEBI:597326"/>
    </cofactor>
</comment>
<feature type="domain" description="HTH gntR-type" evidence="8">
    <location>
        <begin position="13"/>
        <end position="81"/>
    </location>
</feature>
<keyword evidence="6" id="KW-0238">DNA-binding</keyword>
<dbReference type="HOGENOM" id="CLU_017584_0_1_9"/>
<name>C5D2P2_GEOSW</name>
<dbReference type="eggNOG" id="COG1167">
    <property type="taxonomic scope" value="Bacteria"/>
</dbReference>
<dbReference type="InterPro" id="IPR015424">
    <property type="entry name" value="PyrdxlP-dep_Trfase"/>
</dbReference>
<dbReference type="STRING" id="471223.GWCH70_1952"/>
<dbReference type="PRINTS" id="PR00035">
    <property type="entry name" value="HTHGNTR"/>
</dbReference>
<dbReference type="GO" id="GO:0008483">
    <property type="term" value="F:transaminase activity"/>
    <property type="evidence" value="ECO:0007669"/>
    <property type="project" value="UniProtKB-KW"/>
</dbReference>
<evidence type="ECO:0000256" key="7">
    <source>
        <dbReference type="ARBA" id="ARBA00023163"/>
    </source>
</evidence>
<dbReference type="PANTHER" id="PTHR46577:SF1">
    <property type="entry name" value="HTH-TYPE TRANSCRIPTIONAL REGULATORY PROTEIN GABR"/>
    <property type="match status" value="1"/>
</dbReference>
<keyword evidence="9" id="KW-0808">Transferase</keyword>
<gene>
    <name evidence="9" type="ordered locus">GWCH70_1952</name>
</gene>
<dbReference type="InterPro" id="IPR015421">
    <property type="entry name" value="PyrdxlP-dep_Trfase_major"/>
</dbReference>
<dbReference type="InterPro" id="IPR036388">
    <property type="entry name" value="WH-like_DNA-bd_sf"/>
</dbReference>
<dbReference type="EMBL" id="CP001638">
    <property type="protein sequence ID" value="ACS24684.1"/>
    <property type="molecule type" value="Genomic_DNA"/>
</dbReference>
<evidence type="ECO:0000259" key="8">
    <source>
        <dbReference type="PROSITE" id="PS50949"/>
    </source>
</evidence>
<dbReference type="KEGG" id="gwc:GWCH70_1952"/>
<dbReference type="InterPro" id="IPR051446">
    <property type="entry name" value="HTH_trans_reg/aminotransferase"/>
</dbReference>
<sequence length="465" mass="53035">MELQPILDPTNGTPLYMQLYTYINEEITNGHLQKGSKLPSIRVLSQHLGISKNTVETAYQQLLAEGYIESKPRVGFMVQELEEPLAPQVSQIDVLPEAPKSTPIRYNFRYGHIDLDHFPMKTWRKCLLAAIDAERSELLWYGDRQGDIGLRKEIQRYLYHARGIRCSAEQIIIGSGTPQLIGVLCQLFDLRHDAVALENPCYNVIRTMFQNHHFSIIPIDLEEDGLNIDQLQTTNAKVVYVTPSHQLPLGMVLPIGKRQKLLKWAQQANGFIIEDDYDSEFRYGSKPIPALKALDTEDRVVYIGTFSKVFTPAIRTSYMVLPQHLLERFHERCSNYHQTVATVVQKALAHFMREGHFERHVRRMRTIYAKKRQTLIEAIREYFGDQATIIIGDKAGLHLLVKIKGKDTIELVQKAEQAGILVYSAAKYWFGNNGTPPSYILLGFGGMSEKEIRAGVRALKEAWGI</sequence>
<dbReference type="InterPro" id="IPR036390">
    <property type="entry name" value="WH_DNA-bd_sf"/>
</dbReference>
<dbReference type="PANTHER" id="PTHR46577">
    <property type="entry name" value="HTH-TYPE TRANSCRIPTIONAL REGULATORY PROTEIN GABR"/>
    <property type="match status" value="1"/>
</dbReference>
<evidence type="ECO:0000256" key="5">
    <source>
        <dbReference type="ARBA" id="ARBA00023015"/>
    </source>
</evidence>
<dbReference type="GO" id="GO:0030170">
    <property type="term" value="F:pyridoxal phosphate binding"/>
    <property type="evidence" value="ECO:0007669"/>
    <property type="project" value="InterPro"/>
</dbReference>
<dbReference type="AlphaFoldDB" id="C5D2P2"/>
<reference evidence="9" key="1">
    <citation type="submission" date="2009-06" db="EMBL/GenBank/DDBJ databases">
        <title>Complete sequence of chromosome of Geopacillus sp. WCH70.</title>
        <authorList>
            <consortium name="US DOE Joint Genome Institute"/>
            <person name="Lucas S."/>
            <person name="Copeland A."/>
            <person name="Lapidus A."/>
            <person name="Glavina del Rio T."/>
            <person name="Dalin E."/>
            <person name="Tice H."/>
            <person name="Bruce D."/>
            <person name="Goodwin L."/>
            <person name="Pitluck S."/>
            <person name="Chertkov O."/>
            <person name="Brettin T."/>
            <person name="Detter J.C."/>
            <person name="Han C."/>
            <person name="Larimer F."/>
            <person name="Land M."/>
            <person name="Hauser L."/>
            <person name="Kyrpides N."/>
            <person name="Mikhailova N."/>
            <person name="Brumm P."/>
            <person name="Mead D.A."/>
            <person name="Richardson P."/>
        </authorList>
    </citation>
    <scope>NUCLEOTIDE SEQUENCE [LARGE SCALE GENOMIC DNA]</scope>
    <source>
        <strain evidence="9">WCH70</strain>
    </source>
</reference>
<dbReference type="PROSITE" id="PS50949">
    <property type="entry name" value="HTH_GNTR"/>
    <property type="match status" value="1"/>
</dbReference>
<dbReference type="SUPFAM" id="SSF53383">
    <property type="entry name" value="PLP-dependent transferases"/>
    <property type="match status" value="1"/>
</dbReference>
<dbReference type="InterPro" id="IPR000524">
    <property type="entry name" value="Tscrpt_reg_HTH_GntR"/>
</dbReference>
<dbReference type="Gene3D" id="1.10.10.10">
    <property type="entry name" value="Winged helix-like DNA-binding domain superfamily/Winged helix DNA-binding domain"/>
    <property type="match status" value="1"/>
</dbReference>
<dbReference type="OrthoDB" id="9808770at2"/>
<accession>C5D2P2</accession>
<dbReference type="CDD" id="cd07377">
    <property type="entry name" value="WHTH_GntR"/>
    <property type="match status" value="1"/>
</dbReference>
<evidence type="ECO:0000256" key="2">
    <source>
        <dbReference type="ARBA" id="ARBA00005384"/>
    </source>
</evidence>
<dbReference type="Gene3D" id="3.40.640.10">
    <property type="entry name" value="Type I PLP-dependent aspartate aminotransferase-like (Major domain)"/>
    <property type="match status" value="1"/>
</dbReference>
<organism evidence="9">
    <name type="scientific">Geobacillus sp. (strain WCH70)</name>
    <dbReference type="NCBI Taxonomy" id="471223"/>
    <lineage>
        <taxon>Bacteria</taxon>
        <taxon>Bacillati</taxon>
        <taxon>Bacillota</taxon>
        <taxon>Bacilli</taxon>
        <taxon>Bacillales</taxon>
        <taxon>Anoxybacillaceae</taxon>
        <taxon>Geobacillus</taxon>
    </lineage>
</organism>
<protein>
    <submittedName>
        <fullName evidence="9">Transcriptional regulator, GntR family with aminotransferase domain</fullName>
    </submittedName>
</protein>
<evidence type="ECO:0000313" key="9">
    <source>
        <dbReference type="EMBL" id="ACS24684.1"/>
    </source>
</evidence>
<evidence type="ECO:0000256" key="6">
    <source>
        <dbReference type="ARBA" id="ARBA00023125"/>
    </source>
</evidence>
<keyword evidence="7" id="KW-0804">Transcription</keyword>
<comment type="similarity">
    <text evidence="2">In the C-terminal section; belongs to the class-I pyridoxal-phosphate-dependent aminotransferase family.</text>
</comment>
<keyword evidence="3 9" id="KW-0032">Aminotransferase</keyword>
<dbReference type="InterPro" id="IPR004839">
    <property type="entry name" value="Aminotransferase_I/II_large"/>
</dbReference>
<dbReference type="GO" id="GO:0003677">
    <property type="term" value="F:DNA binding"/>
    <property type="evidence" value="ECO:0007669"/>
    <property type="project" value="UniProtKB-KW"/>
</dbReference>